<dbReference type="PIRSF" id="PIRSF002741">
    <property type="entry name" value="MppA"/>
    <property type="match status" value="1"/>
</dbReference>
<proteinExistence type="predicted"/>
<accession>A0A2A5JCJ3</accession>
<gene>
    <name evidence="4" type="ORF">CHR55_10980</name>
</gene>
<dbReference type="SUPFAM" id="SSF53850">
    <property type="entry name" value="Periplasmic binding protein-like II"/>
    <property type="match status" value="1"/>
</dbReference>
<dbReference type="Gene3D" id="3.10.105.10">
    <property type="entry name" value="Dipeptide-binding Protein, Domain 3"/>
    <property type="match status" value="1"/>
</dbReference>
<protein>
    <submittedName>
        <fullName evidence="4">ABC transporter substrate-binding protein</fullName>
    </submittedName>
</protein>
<name>A0A2A5JCJ3_RHOSG</name>
<dbReference type="EMBL" id="NOVD01000005">
    <property type="protein sequence ID" value="PCK27285.1"/>
    <property type="molecule type" value="Genomic_DNA"/>
</dbReference>
<dbReference type="Gene3D" id="3.40.190.10">
    <property type="entry name" value="Periplasmic binding protein-like II"/>
    <property type="match status" value="1"/>
</dbReference>
<dbReference type="PANTHER" id="PTHR30290">
    <property type="entry name" value="PERIPLASMIC BINDING COMPONENT OF ABC TRANSPORTER"/>
    <property type="match status" value="1"/>
</dbReference>
<dbReference type="InterPro" id="IPR039424">
    <property type="entry name" value="SBP_5"/>
</dbReference>
<evidence type="ECO:0000313" key="5">
    <source>
        <dbReference type="Proteomes" id="UP000230886"/>
    </source>
</evidence>
<comment type="caution">
    <text evidence="4">The sequence shown here is derived from an EMBL/GenBank/DDBJ whole genome shotgun (WGS) entry which is preliminary data.</text>
</comment>
<dbReference type="GO" id="GO:0042597">
    <property type="term" value="C:periplasmic space"/>
    <property type="evidence" value="ECO:0007669"/>
    <property type="project" value="UniProtKB-ARBA"/>
</dbReference>
<keyword evidence="1 2" id="KW-0732">Signal</keyword>
<dbReference type="GO" id="GO:0043190">
    <property type="term" value="C:ATP-binding cassette (ABC) transporter complex"/>
    <property type="evidence" value="ECO:0007669"/>
    <property type="project" value="InterPro"/>
</dbReference>
<organism evidence="4 5">
    <name type="scientific">Rhodococcus qingshengii</name>
    <dbReference type="NCBI Taxonomy" id="334542"/>
    <lineage>
        <taxon>Bacteria</taxon>
        <taxon>Bacillati</taxon>
        <taxon>Actinomycetota</taxon>
        <taxon>Actinomycetes</taxon>
        <taxon>Mycobacteriales</taxon>
        <taxon>Nocardiaceae</taxon>
        <taxon>Rhodococcus</taxon>
        <taxon>Rhodococcus erythropolis group</taxon>
    </lineage>
</organism>
<dbReference type="Proteomes" id="UP000230886">
    <property type="component" value="Unassembled WGS sequence"/>
</dbReference>
<dbReference type="GO" id="GO:1904680">
    <property type="term" value="F:peptide transmembrane transporter activity"/>
    <property type="evidence" value="ECO:0007669"/>
    <property type="project" value="TreeGrafter"/>
</dbReference>
<dbReference type="CDD" id="cd00995">
    <property type="entry name" value="PBP2_NikA_DppA_OppA_like"/>
    <property type="match status" value="1"/>
</dbReference>
<dbReference type="PANTHER" id="PTHR30290:SF38">
    <property type="entry name" value="D,D-DIPEPTIDE-BINDING PERIPLASMIC PROTEIN DDPA-RELATED"/>
    <property type="match status" value="1"/>
</dbReference>
<feature type="domain" description="Solute-binding protein family 5" evidence="3">
    <location>
        <begin position="106"/>
        <end position="459"/>
    </location>
</feature>
<dbReference type="InterPro" id="IPR030678">
    <property type="entry name" value="Peptide/Ni-bd"/>
</dbReference>
<feature type="chain" id="PRO_5012450102" evidence="2">
    <location>
        <begin position="30"/>
        <end position="552"/>
    </location>
</feature>
<reference evidence="4 5" key="1">
    <citation type="submission" date="2017-07" db="EMBL/GenBank/DDBJ databases">
        <title>Draft sequence of Rhodococcus enclensis 23b-28.</title>
        <authorList>
            <person name="Besaury L."/>
            <person name="Sancelme M."/>
            <person name="Amato P."/>
            <person name="Lallement A."/>
            <person name="Delort A.-M."/>
        </authorList>
    </citation>
    <scope>NUCLEOTIDE SEQUENCE [LARGE SCALE GENOMIC DNA]</scope>
    <source>
        <strain evidence="4 5">23b-28</strain>
    </source>
</reference>
<dbReference type="Pfam" id="PF00496">
    <property type="entry name" value="SBP_bac_5"/>
    <property type="match status" value="1"/>
</dbReference>
<evidence type="ECO:0000256" key="1">
    <source>
        <dbReference type="ARBA" id="ARBA00022729"/>
    </source>
</evidence>
<evidence type="ECO:0000313" key="4">
    <source>
        <dbReference type="EMBL" id="PCK27285.1"/>
    </source>
</evidence>
<dbReference type="GO" id="GO:0015833">
    <property type="term" value="P:peptide transport"/>
    <property type="evidence" value="ECO:0007669"/>
    <property type="project" value="TreeGrafter"/>
</dbReference>
<dbReference type="AlphaFoldDB" id="A0A2A5JCJ3"/>
<dbReference type="PROSITE" id="PS51257">
    <property type="entry name" value="PROKAR_LIPOPROTEIN"/>
    <property type="match status" value="1"/>
</dbReference>
<dbReference type="InterPro" id="IPR000914">
    <property type="entry name" value="SBP_5_dom"/>
</dbReference>
<dbReference type="RefSeq" id="WP_021333932.1">
    <property type="nucleotide sequence ID" value="NZ_NOVD01000005.1"/>
</dbReference>
<sequence>MYTRKIRFDPRFVALGLAGALMLAGCASSSGGTSGSVSPSSSGAAGFVGAPDVGERIDGGVLTFGSYSFPSSLDPTRTQAAGSTGGTEMAAIYDTLVRSDSTNGSFVPQLAKTLSNNSDFTSYTVTLADGLTFSDGSPLDAEAVKWSIDRFVAGKGDVSQTWLNIVDRIETPDATTVEFVLERPWRQFPALLSLGPGMIVARSSGGKAGSVSGTGEGAFTPIGAGPFTLAKFAPHEELVLAARTDYQGGKPPLDTVRFVPTSGAQSQYESLKSGQIDMTYILRDEAVIEQALDDGYSGYLSPTGQNGIGTINNREGKPGADVRVRQAIAYGVDPEAVNTRANNGLGTASSELVPQTSRWFNNTAGIPFDQVKAKALLDQAKSDGYDGKLRYLTTPEPSQQATALTVQASLNAIGFDVIIDYATDVTDLVRRVYKDHDFDMTRGGAPVGEEAPYLNLYNSMASDSKNNPSGFADPEMDAMITAVQTASTDDAVREAISKVQEYANATVPYVIWGPASVLTAWDGNVHGVVRNITDIMFLGGAWISPNGETVER</sequence>
<evidence type="ECO:0000256" key="2">
    <source>
        <dbReference type="SAM" id="SignalP"/>
    </source>
</evidence>
<feature type="signal peptide" evidence="2">
    <location>
        <begin position="1"/>
        <end position="29"/>
    </location>
</feature>
<evidence type="ECO:0000259" key="3">
    <source>
        <dbReference type="Pfam" id="PF00496"/>
    </source>
</evidence>